<feature type="transmembrane region" description="Helical" evidence="6">
    <location>
        <begin position="193"/>
        <end position="216"/>
    </location>
</feature>
<gene>
    <name evidence="9" type="ORF">BTO08_18825</name>
</gene>
<evidence type="ECO:0000256" key="5">
    <source>
        <dbReference type="SAM" id="Coils"/>
    </source>
</evidence>
<dbReference type="SUPFAM" id="SSF58104">
    <property type="entry name" value="Methyl-accepting chemotaxis protein (MCP) signaling domain"/>
    <property type="match status" value="1"/>
</dbReference>
<comment type="caution">
    <text evidence="9">The sequence shown here is derived from an EMBL/GenBank/DDBJ whole genome shotgun (WGS) entry which is preliminary data.</text>
</comment>
<dbReference type="CDD" id="cd06225">
    <property type="entry name" value="HAMP"/>
    <property type="match status" value="1"/>
</dbReference>
<dbReference type="SMART" id="SM00304">
    <property type="entry name" value="HAMP"/>
    <property type="match status" value="1"/>
</dbReference>
<dbReference type="Proteomes" id="UP000238730">
    <property type="component" value="Unassembled WGS sequence"/>
</dbReference>
<dbReference type="RefSeq" id="WP_105062110.1">
    <property type="nucleotide sequence ID" value="NZ_MSCJ01000003.1"/>
</dbReference>
<dbReference type="InterPro" id="IPR003660">
    <property type="entry name" value="HAMP_dom"/>
</dbReference>
<proteinExistence type="inferred from homology"/>
<reference evidence="9 10" key="1">
    <citation type="submission" date="2016-12" db="EMBL/GenBank/DDBJ databases">
        <title>Diversity of luminous bacteria.</title>
        <authorList>
            <person name="Yoshizawa S."/>
            <person name="Kogure K."/>
        </authorList>
    </citation>
    <scope>NUCLEOTIDE SEQUENCE [LARGE SCALE GENOMIC DNA]</scope>
    <source>
        <strain evidence="9 10">LC1-200</strain>
    </source>
</reference>
<dbReference type="Gene3D" id="1.10.287.950">
    <property type="entry name" value="Methyl-accepting chemotaxis protein"/>
    <property type="match status" value="1"/>
</dbReference>
<evidence type="ECO:0000313" key="10">
    <source>
        <dbReference type="Proteomes" id="UP000238730"/>
    </source>
</evidence>
<accession>A0A2S7VK37</accession>
<keyword evidence="2 4" id="KW-0807">Transducer</keyword>
<evidence type="ECO:0000259" key="8">
    <source>
        <dbReference type="PROSITE" id="PS50885"/>
    </source>
</evidence>
<evidence type="ECO:0000256" key="2">
    <source>
        <dbReference type="ARBA" id="ARBA00023224"/>
    </source>
</evidence>
<dbReference type="PROSITE" id="PS50111">
    <property type="entry name" value="CHEMOTAXIS_TRANSDUC_2"/>
    <property type="match status" value="1"/>
</dbReference>
<dbReference type="GO" id="GO:0007165">
    <property type="term" value="P:signal transduction"/>
    <property type="evidence" value="ECO:0007669"/>
    <property type="project" value="UniProtKB-KW"/>
</dbReference>
<name>A0A2S7VK37_PHOAN</name>
<keyword evidence="6" id="KW-0472">Membrane</keyword>
<dbReference type="PANTHER" id="PTHR32089:SF33">
    <property type="entry name" value="TOXIN COREGULATED PILUS BIOSYNTHESIS PROTEIN I"/>
    <property type="match status" value="1"/>
</dbReference>
<keyword evidence="6" id="KW-1133">Transmembrane helix</keyword>
<evidence type="ECO:0000256" key="1">
    <source>
        <dbReference type="ARBA" id="ARBA00004370"/>
    </source>
</evidence>
<dbReference type="EMBL" id="MSCJ01000003">
    <property type="protein sequence ID" value="PQJ62295.1"/>
    <property type="molecule type" value="Genomic_DNA"/>
</dbReference>
<dbReference type="PROSITE" id="PS50885">
    <property type="entry name" value="HAMP"/>
    <property type="match status" value="1"/>
</dbReference>
<feature type="domain" description="Methyl-accepting transducer" evidence="7">
    <location>
        <begin position="270"/>
        <end position="506"/>
    </location>
</feature>
<dbReference type="FunFam" id="1.10.287.950:FF:000001">
    <property type="entry name" value="Methyl-accepting chemotaxis sensory transducer"/>
    <property type="match status" value="1"/>
</dbReference>
<comment type="subcellular location">
    <subcellularLocation>
        <location evidence="1">Membrane</location>
    </subcellularLocation>
</comment>
<keyword evidence="5" id="KW-0175">Coiled coil</keyword>
<evidence type="ECO:0000256" key="6">
    <source>
        <dbReference type="SAM" id="Phobius"/>
    </source>
</evidence>
<organism evidence="9 10">
    <name type="scientific">Photobacterium angustum</name>
    <dbReference type="NCBI Taxonomy" id="661"/>
    <lineage>
        <taxon>Bacteria</taxon>
        <taxon>Pseudomonadati</taxon>
        <taxon>Pseudomonadota</taxon>
        <taxon>Gammaproteobacteria</taxon>
        <taxon>Vibrionales</taxon>
        <taxon>Vibrionaceae</taxon>
        <taxon>Photobacterium</taxon>
    </lineage>
</organism>
<evidence type="ECO:0000256" key="4">
    <source>
        <dbReference type="PROSITE-ProRule" id="PRU00284"/>
    </source>
</evidence>
<dbReference type="InterPro" id="IPR004089">
    <property type="entry name" value="MCPsignal_dom"/>
</dbReference>
<comment type="similarity">
    <text evidence="3">Belongs to the methyl-accepting chemotaxis (MCP) protein family.</text>
</comment>
<dbReference type="GO" id="GO:0006935">
    <property type="term" value="P:chemotaxis"/>
    <property type="evidence" value="ECO:0007669"/>
    <property type="project" value="InterPro"/>
</dbReference>
<protein>
    <submittedName>
        <fullName evidence="9">Methyl-accepting chemotaxis protein</fullName>
    </submittedName>
</protein>
<keyword evidence="6" id="KW-0812">Transmembrane</keyword>
<evidence type="ECO:0000313" key="9">
    <source>
        <dbReference type="EMBL" id="PQJ62295.1"/>
    </source>
</evidence>
<sequence length="542" mass="59504">MFLLKDLSIKLQLIIPVIFMAVLLFIALILGRNNLVESVDKMNSTTQLVVEAKDSTASLISNSYAMRVSAIYALYDKDLLSRLSKSLDSSELSNKKAIANLQKIPEINQELEAFRTLMISYISFSRDTMLEVLDLRHSGQISDSEYQKYIVKYRQLGDDMISAIDALDKRVNLTADAYIAQQKKEHGQTINAIGYEFIITLIIAIVICLVIGSLIVKPITILQRAMQKIAEGNLQDEIAVDGTNEVGELARNLNRMIVKLRSTVAVLNDVGRNVAASSTELSIVMKDSETHANSQVIEIEQVVTAIDQLTTTAQEVTQAAQKSDENSKSASELANKSLDLFSNNQQANEEMAESLVEAADVVAQLKVQSAQISQVIDSIQGISEQTNLLALNAAIEAARAGESGRGFAVVADEVRQLAARTQASTKETQQIIERLQEQSTSANERMQSAIDTLERNKLVASQANEALEGITAAISMNSDMNTHVSTASEEQLQVTMDISNSIENIHHIIRQNASGLSQCTVASEELSDLAEKQSEQLKYFRC</sequence>
<dbReference type="InterPro" id="IPR004090">
    <property type="entry name" value="Chemotax_Me-accpt_rcpt"/>
</dbReference>
<dbReference type="SMART" id="SM00283">
    <property type="entry name" value="MA"/>
    <property type="match status" value="1"/>
</dbReference>
<dbReference type="GO" id="GO:0016020">
    <property type="term" value="C:membrane"/>
    <property type="evidence" value="ECO:0007669"/>
    <property type="project" value="UniProtKB-SubCell"/>
</dbReference>
<feature type="coiled-coil region" evidence="5">
    <location>
        <begin position="418"/>
        <end position="456"/>
    </location>
</feature>
<dbReference type="OrthoDB" id="7054443at2"/>
<dbReference type="PANTHER" id="PTHR32089">
    <property type="entry name" value="METHYL-ACCEPTING CHEMOTAXIS PROTEIN MCPB"/>
    <property type="match status" value="1"/>
</dbReference>
<feature type="transmembrane region" description="Helical" evidence="6">
    <location>
        <begin position="12"/>
        <end position="31"/>
    </location>
</feature>
<evidence type="ECO:0000259" key="7">
    <source>
        <dbReference type="PROSITE" id="PS50111"/>
    </source>
</evidence>
<feature type="domain" description="HAMP" evidence="8">
    <location>
        <begin position="213"/>
        <end position="265"/>
    </location>
</feature>
<dbReference type="Pfam" id="PF00015">
    <property type="entry name" value="MCPsignal"/>
    <property type="match status" value="1"/>
</dbReference>
<dbReference type="PRINTS" id="PR00260">
    <property type="entry name" value="CHEMTRNSDUCR"/>
</dbReference>
<dbReference type="AlphaFoldDB" id="A0A2S7VK37"/>
<evidence type="ECO:0000256" key="3">
    <source>
        <dbReference type="ARBA" id="ARBA00029447"/>
    </source>
</evidence>
<dbReference type="GO" id="GO:0004888">
    <property type="term" value="F:transmembrane signaling receptor activity"/>
    <property type="evidence" value="ECO:0007669"/>
    <property type="project" value="InterPro"/>
</dbReference>
<dbReference type="Pfam" id="PF00672">
    <property type="entry name" value="HAMP"/>
    <property type="match status" value="1"/>
</dbReference>
<dbReference type="CDD" id="cd11386">
    <property type="entry name" value="MCP_signal"/>
    <property type="match status" value="1"/>
</dbReference>